<dbReference type="InterPro" id="IPR013154">
    <property type="entry name" value="ADH-like_N"/>
</dbReference>
<feature type="domain" description="Alcohol dehydrogenase-like N-terminal" evidence="4">
    <location>
        <begin position="23"/>
        <end position="137"/>
    </location>
</feature>
<dbReference type="Gene3D" id="3.90.180.10">
    <property type="entry name" value="Medium-chain alcohol dehydrogenases, catalytic domain"/>
    <property type="match status" value="1"/>
</dbReference>
<sequence>MKRVLAQRIGSIATVEAEPPLPGEGEAVVRTTYAGICGSDTHAVAGHHPLLPPPYAPGHEAVGVVTRRASDGSGPEDGTRVVLKPNITCKECMNCVKGRSNACQTLTWIGCDPSGAHPGAMADFFLAPGGNLYAVPDGVTDEQAALVECLATPVHAARIAGDITGARVVIMGAGTIGLLMLVAARNEGAGSIVMTDLDRSKLDRALRLGADGVVDGGDPDAPRRVTELLGDLADVVFDCVAMEASARQWTGMVRRAATICVVGVPPRDFIVPMPYIQDWELRIQGCANYNEDDFGHALSLAHLIPADEIIARSYPLDDAEKAFEMASQHSSGKVLVRGGATP</sequence>
<dbReference type="AlphaFoldDB" id="A0A3P1WYD6"/>
<comment type="caution">
    <text evidence="5">The sequence shown here is derived from an EMBL/GenBank/DDBJ whole genome shotgun (WGS) entry which is preliminary data.</text>
</comment>
<dbReference type="PANTHER" id="PTHR43401:SF2">
    <property type="entry name" value="L-THREONINE 3-DEHYDROGENASE"/>
    <property type="match status" value="1"/>
</dbReference>
<evidence type="ECO:0000313" key="6">
    <source>
        <dbReference type="Proteomes" id="UP000280935"/>
    </source>
</evidence>
<dbReference type="EMBL" id="RQYT01000002">
    <property type="protein sequence ID" value="RRD51086.1"/>
    <property type="molecule type" value="Genomic_DNA"/>
</dbReference>
<dbReference type="InterPro" id="IPR050129">
    <property type="entry name" value="Zn_alcohol_dh"/>
</dbReference>
<gene>
    <name evidence="5" type="ORF">EII35_01390</name>
</gene>
<dbReference type="OrthoDB" id="9797931at2"/>
<dbReference type="SUPFAM" id="SSF51735">
    <property type="entry name" value="NAD(P)-binding Rossmann-fold domains"/>
    <property type="match status" value="1"/>
</dbReference>
<evidence type="ECO:0000259" key="3">
    <source>
        <dbReference type="Pfam" id="PF00107"/>
    </source>
</evidence>
<dbReference type="Pfam" id="PF00107">
    <property type="entry name" value="ADH_zinc_N"/>
    <property type="match status" value="1"/>
</dbReference>
<dbReference type="InterPro" id="IPR036291">
    <property type="entry name" value="NAD(P)-bd_dom_sf"/>
</dbReference>
<dbReference type="Pfam" id="PF08240">
    <property type="entry name" value="ADH_N"/>
    <property type="match status" value="1"/>
</dbReference>
<feature type="domain" description="Alcohol dehydrogenase-like C-terminal" evidence="3">
    <location>
        <begin position="176"/>
        <end position="300"/>
    </location>
</feature>
<dbReference type="PANTHER" id="PTHR43401">
    <property type="entry name" value="L-THREONINE 3-DEHYDROGENASE"/>
    <property type="match status" value="1"/>
</dbReference>
<dbReference type="Proteomes" id="UP000280935">
    <property type="component" value="Unassembled WGS sequence"/>
</dbReference>
<evidence type="ECO:0000313" key="5">
    <source>
        <dbReference type="EMBL" id="RRD51086.1"/>
    </source>
</evidence>
<name>A0A3P1WYD6_9ACTN</name>
<dbReference type="InterPro" id="IPR013149">
    <property type="entry name" value="ADH-like_C"/>
</dbReference>
<dbReference type="GO" id="GO:0016491">
    <property type="term" value="F:oxidoreductase activity"/>
    <property type="evidence" value="ECO:0007669"/>
    <property type="project" value="UniProtKB-KW"/>
</dbReference>
<dbReference type="SUPFAM" id="SSF50129">
    <property type="entry name" value="GroES-like"/>
    <property type="match status" value="1"/>
</dbReference>
<dbReference type="InterPro" id="IPR011032">
    <property type="entry name" value="GroES-like_sf"/>
</dbReference>
<organism evidence="5 6">
    <name type="scientific">Arachnia propionica</name>
    <dbReference type="NCBI Taxonomy" id="1750"/>
    <lineage>
        <taxon>Bacteria</taxon>
        <taxon>Bacillati</taxon>
        <taxon>Actinomycetota</taxon>
        <taxon>Actinomycetes</taxon>
        <taxon>Propionibacteriales</taxon>
        <taxon>Propionibacteriaceae</taxon>
        <taxon>Arachnia</taxon>
    </lineage>
</organism>
<proteinExistence type="predicted"/>
<keyword evidence="2" id="KW-0560">Oxidoreductase</keyword>
<dbReference type="Gene3D" id="3.40.50.720">
    <property type="entry name" value="NAD(P)-binding Rossmann-like Domain"/>
    <property type="match status" value="1"/>
</dbReference>
<accession>A0A3P1WYD6</accession>
<evidence type="ECO:0000256" key="2">
    <source>
        <dbReference type="ARBA" id="ARBA00023002"/>
    </source>
</evidence>
<evidence type="ECO:0000256" key="1">
    <source>
        <dbReference type="ARBA" id="ARBA00001947"/>
    </source>
</evidence>
<evidence type="ECO:0000259" key="4">
    <source>
        <dbReference type="Pfam" id="PF08240"/>
    </source>
</evidence>
<reference evidence="5 6" key="1">
    <citation type="submission" date="2018-11" db="EMBL/GenBank/DDBJ databases">
        <title>Genomes From Bacteria Associated with the Canine Oral Cavity: a Test Case for Automated Genome-Based Taxonomic Assignment.</title>
        <authorList>
            <person name="Coil D.A."/>
            <person name="Jospin G."/>
            <person name="Darling A.E."/>
            <person name="Wallis C."/>
            <person name="Davis I.J."/>
            <person name="Harris S."/>
            <person name="Eisen J.A."/>
            <person name="Holcombe L.J."/>
            <person name="O'Flynn C."/>
        </authorList>
    </citation>
    <scope>NUCLEOTIDE SEQUENCE [LARGE SCALE GENOMIC DNA]</scope>
    <source>
        <strain evidence="5 6">OH2822_COT-296</strain>
    </source>
</reference>
<protein>
    <submittedName>
        <fullName evidence="5">Alcohol dehydrogenase</fullName>
    </submittedName>
</protein>
<dbReference type="RefSeq" id="WP_125226679.1">
    <property type="nucleotide sequence ID" value="NZ_RQYT01000002.1"/>
</dbReference>
<comment type="cofactor">
    <cofactor evidence="1">
        <name>Zn(2+)</name>
        <dbReference type="ChEBI" id="CHEBI:29105"/>
    </cofactor>
</comment>